<dbReference type="AlphaFoldDB" id="A0A9W6WDL2"/>
<sequence length="60" mass="5975">MGRGVRGDRSRASAMEGVGPGPGGGEAVGLWVVPAGPGWRGIPGGNGHALRATQTTPYPH</sequence>
<organism evidence="2 3">
    <name type="scientific">Actinorhabdospora filicis</name>
    <dbReference type="NCBI Taxonomy" id="1785913"/>
    <lineage>
        <taxon>Bacteria</taxon>
        <taxon>Bacillati</taxon>
        <taxon>Actinomycetota</taxon>
        <taxon>Actinomycetes</taxon>
        <taxon>Micromonosporales</taxon>
        <taxon>Micromonosporaceae</taxon>
        <taxon>Actinorhabdospora</taxon>
    </lineage>
</organism>
<feature type="region of interest" description="Disordered" evidence="1">
    <location>
        <begin position="1"/>
        <end position="24"/>
    </location>
</feature>
<protein>
    <submittedName>
        <fullName evidence="2">Uncharacterized protein</fullName>
    </submittedName>
</protein>
<feature type="compositionally biased region" description="Basic and acidic residues" evidence="1">
    <location>
        <begin position="1"/>
        <end position="11"/>
    </location>
</feature>
<dbReference type="EMBL" id="BSTX01000007">
    <property type="protein sequence ID" value="GLZ81726.1"/>
    <property type="molecule type" value="Genomic_DNA"/>
</dbReference>
<accession>A0A9W6WDL2</accession>
<evidence type="ECO:0000313" key="2">
    <source>
        <dbReference type="EMBL" id="GLZ81726.1"/>
    </source>
</evidence>
<comment type="caution">
    <text evidence="2">The sequence shown here is derived from an EMBL/GenBank/DDBJ whole genome shotgun (WGS) entry which is preliminary data.</text>
</comment>
<name>A0A9W6WDL2_9ACTN</name>
<reference evidence="2" key="1">
    <citation type="submission" date="2023-03" db="EMBL/GenBank/DDBJ databases">
        <title>Actinorhabdospora filicis NBRC 111898.</title>
        <authorList>
            <person name="Ichikawa N."/>
            <person name="Sato H."/>
            <person name="Tonouchi N."/>
        </authorList>
    </citation>
    <scope>NUCLEOTIDE SEQUENCE</scope>
    <source>
        <strain evidence="2">NBRC 111898</strain>
    </source>
</reference>
<dbReference type="Proteomes" id="UP001165079">
    <property type="component" value="Unassembled WGS sequence"/>
</dbReference>
<proteinExistence type="predicted"/>
<evidence type="ECO:0000256" key="1">
    <source>
        <dbReference type="SAM" id="MobiDB-lite"/>
    </source>
</evidence>
<keyword evidence="3" id="KW-1185">Reference proteome</keyword>
<gene>
    <name evidence="2" type="ORF">Afil01_65330</name>
</gene>
<evidence type="ECO:0000313" key="3">
    <source>
        <dbReference type="Proteomes" id="UP001165079"/>
    </source>
</evidence>